<dbReference type="EMBL" id="UYRU01005793">
    <property type="protein sequence ID" value="VDK39294.1"/>
    <property type="molecule type" value="Genomic_DNA"/>
</dbReference>
<reference evidence="1 2" key="1">
    <citation type="submission" date="2018-11" db="EMBL/GenBank/DDBJ databases">
        <authorList>
            <consortium name="Pathogen Informatics"/>
        </authorList>
    </citation>
    <scope>NUCLEOTIDE SEQUENCE [LARGE SCALE GENOMIC DNA]</scope>
</reference>
<dbReference type="Proteomes" id="UP000281553">
    <property type="component" value="Unassembled WGS sequence"/>
</dbReference>
<protein>
    <submittedName>
        <fullName evidence="1">Uncharacterized protein</fullName>
    </submittedName>
</protein>
<evidence type="ECO:0000313" key="2">
    <source>
        <dbReference type="Proteomes" id="UP000281553"/>
    </source>
</evidence>
<gene>
    <name evidence="1" type="ORF">DILT_LOCUS1018</name>
</gene>
<dbReference type="AlphaFoldDB" id="A0A3P6R3B2"/>
<organism evidence="1 2">
    <name type="scientific">Dibothriocephalus latus</name>
    <name type="common">Fish tapeworm</name>
    <name type="synonym">Diphyllobothrium latum</name>
    <dbReference type="NCBI Taxonomy" id="60516"/>
    <lineage>
        <taxon>Eukaryota</taxon>
        <taxon>Metazoa</taxon>
        <taxon>Spiralia</taxon>
        <taxon>Lophotrochozoa</taxon>
        <taxon>Platyhelminthes</taxon>
        <taxon>Cestoda</taxon>
        <taxon>Eucestoda</taxon>
        <taxon>Diphyllobothriidea</taxon>
        <taxon>Diphyllobothriidae</taxon>
        <taxon>Dibothriocephalus</taxon>
    </lineage>
</organism>
<name>A0A3P6R3B2_DIBLA</name>
<keyword evidence="2" id="KW-1185">Reference proteome</keyword>
<accession>A0A3P6R3B2</accession>
<sequence>MQQVLSKVVQCCGFFGPDLLSNLSPQDIFWQSISLAPRFIIALGARVRADLEETQDSLASLPPGQDPATLLTPLRTAAQLLTTSLSATVNHRAKFLPTLRSSLASSSHGYADLDHELPCWITDAAPFGVGDTLLNLVSWGEVSDDSYSLSFSQTIHF</sequence>
<evidence type="ECO:0000313" key="1">
    <source>
        <dbReference type="EMBL" id="VDK39294.1"/>
    </source>
</evidence>
<proteinExistence type="predicted"/>
<dbReference type="OrthoDB" id="6285121at2759"/>